<keyword evidence="2" id="KW-0238">DNA-binding</keyword>
<dbReference type="SUPFAM" id="SSF46894">
    <property type="entry name" value="C-terminal effector domain of the bipartite response regulators"/>
    <property type="match status" value="1"/>
</dbReference>
<keyword evidence="3" id="KW-0804">Transcription</keyword>
<dbReference type="CDD" id="cd06170">
    <property type="entry name" value="LuxR_C_like"/>
    <property type="match status" value="1"/>
</dbReference>
<dbReference type="STRING" id="168276.SAMN05444580_105128"/>
<gene>
    <name evidence="6" type="ORF">SAMN05444580_105128</name>
</gene>
<accession>A0A1G6VT27</accession>
<organism evidence="6 7">
    <name type="scientific">Rhodococcus tukisamuensis</name>
    <dbReference type="NCBI Taxonomy" id="168276"/>
    <lineage>
        <taxon>Bacteria</taxon>
        <taxon>Bacillati</taxon>
        <taxon>Actinomycetota</taxon>
        <taxon>Actinomycetes</taxon>
        <taxon>Mycobacteriales</taxon>
        <taxon>Nocardiaceae</taxon>
        <taxon>Rhodococcus</taxon>
    </lineage>
</organism>
<dbReference type="GO" id="GO:0003677">
    <property type="term" value="F:DNA binding"/>
    <property type="evidence" value="ECO:0007669"/>
    <property type="project" value="UniProtKB-KW"/>
</dbReference>
<feature type="compositionally biased region" description="Basic and acidic residues" evidence="4">
    <location>
        <begin position="1"/>
        <end position="20"/>
    </location>
</feature>
<evidence type="ECO:0000256" key="2">
    <source>
        <dbReference type="ARBA" id="ARBA00023125"/>
    </source>
</evidence>
<evidence type="ECO:0000259" key="5">
    <source>
        <dbReference type="PROSITE" id="PS50043"/>
    </source>
</evidence>
<evidence type="ECO:0000256" key="1">
    <source>
        <dbReference type="ARBA" id="ARBA00023015"/>
    </source>
</evidence>
<dbReference type="InterPro" id="IPR016032">
    <property type="entry name" value="Sig_transdc_resp-reg_C-effctor"/>
</dbReference>
<dbReference type="PRINTS" id="PR00038">
    <property type="entry name" value="HTHLUXR"/>
</dbReference>
<proteinExistence type="predicted"/>
<protein>
    <submittedName>
        <fullName evidence="6">LuxR family transcriptional regulator, maltose regulon positive regulatory protein</fullName>
    </submittedName>
</protein>
<dbReference type="PANTHER" id="PTHR44688:SF16">
    <property type="entry name" value="DNA-BINDING TRANSCRIPTIONAL ACTIVATOR DEVR_DOSR"/>
    <property type="match status" value="1"/>
</dbReference>
<evidence type="ECO:0000313" key="6">
    <source>
        <dbReference type="EMBL" id="SDD56840.1"/>
    </source>
</evidence>
<keyword evidence="1" id="KW-0805">Transcription regulation</keyword>
<dbReference type="Proteomes" id="UP000199417">
    <property type="component" value="Unassembled WGS sequence"/>
</dbReference>
<reference evidence="6 7" key="1">
    <citation type="submission" date="2016-10" db="EMBL/GenBank/DDBJ databases">
        <authorList>
            <person name="de Groot N.N."/>
        </authorList>
    </citation>
    <scope>NUCLEOTIDE SEQUENCE [LARGE SCALE GENOMIC DNA]</scope>
    <source>
        <strain evidence="6 7">JCM 11308</strain>
    </source>
</reference>
<feature type="region of interest" description="Disordered" evidence="4">
    <location>
        <begin position="1"/>
        <end position="27"/>
    </location>
</feature>
<evidence type="ECO:0000256" key="3">
    <source>
        <dbReference type="ARBA" id="ARBA00023163"/>
    </source>
</evidence>
<dbReference type="PROSITE" id="PS50043">
    <property type="entry name" value="HTH_LUXR_2"/>
    <property type="match status" value="1"/>
</dbReference>
<dbReference type="Gene3D" id="1.10.10.10">
    <property type="entry name" value="Winged helix-like DNA-binding domain superfamily/Winged helix DNA-binding domain"/>
    <property type="match status" value="1"/>
</dbReference>
<dbReference type="InterPro" id="IPR036388">
    <property type="entry name" value="WH-like_DNA-bd_sf"/>
</dbReference>
<dbReference type="EMBL" id="FNAB01000005">
    <property type="protein sequence ID" value="SDD56840.1"/>
    <property type="molecule type" value="Genomic_DNA"/>
</dbReference>
<feature type="domain" description="HTH luxR-type" evidence="5">
    <location>
        <begin position="804"/>
        <end position="869"/>
    </location>
</feature>
<dbReference type="RefSeq" id="WP_072846201.1">
    <property type="nucleotide sequence ID" value="NZ_FNAB01000005.1"/>
</dbReference>
<evidence type="ECO:0000313" key="7">
    <source>
        <dbReference type="Proteomes" id="UP000199417"/>
    </source>
</evidence>
<evidence type="ECO:0000256" key="4">
    <source>
        <dbReference type="SAM" id="MobiDB-lite"/>
    </source>
</evidence>
<dbReference type="Pfam" id="PF00196">
    <property type="entry name" value="GerE"/>
    <property type="match status" value="1"/>
</dbReference>
<dbReference type="SMART" id="SM00421">
    <property type="entry name" value="HTH_LUXR"/>
    <property type="match status" value="1"/>
</dbReference>
<name>A0A1G6VT27_9NOCA</name>
<dbReference type="GO" id="GO:0006355">
    <property type="term" value="P:regulation of DNA-templated transcription"/>
    <property type="evidence" value="ECO:0007669"/>
    <property type="project" value="InterPro"/>
</dbReference>
<keyword evidence="7" id="KW-1185">Reference proteome</keyword>
<dbReference type="InterPro" id="IPR000792">
    <property type="entry name" value="Tscrpt_reg_LuxR_C"/>
</dbReference>
<dbReference type="PANTHER" id="PTHR44688">
    <property type="entry name" value="DNA-BINDING TRANSCRIPTIONAL ACTIVATOR DEVR_DOSR"/>
    <property type="match status" value="1"/>
</dbReference>
<dbReference type="AlphaFoldDB" id="A0A1G6VT27"/>
<dbReference type="PROSITE" id="PS00622">
    <property type="entry name" value="HTH_LUXR_1"/>
    <property type="match status" value="1"/>
</dbReference>
<sequence length="872" mass="94560">MYERPARTEPRNPRQPDRQRRAPAVAPRPRLLARLDRDSPVTVLRAPRGFGKSDLVATWLQSGRAAARLVVWVPAPAGRVCADAYWRTVLERVHAAGCGTPDRRPESPSEVVRESLAHTETSVVLVLNRIDLVDADRFEAEVRRLVDRCPHVNVVATLCGHTHFVDPAAMEPTYELISARDLLYTVEETAEFFDFAAATSAPGETAYVHDRVGGLPDLVRIAALVLKAVPSTPARGRLLANALDRAIADYTRTRVLDNPEITAHRDFAVAVATARVITPEIAAGLGADAGQVEAAETRRRLVDLEAAGVLIRSDATVDEAWEFAPAVRDALLVAQERAGLRPADRLSRLARHHLDRDDPASGLRYAADAADWALVIEILDEHWVDLIGDHIVMIRSTLRDIPPDLLDAYPSIRAGRELFTLLGTQTTSTASTLPIDVDALRRLGAEPNAGELLDVGSVQSLMLRVGGRFRESADMARQLHVLSSAALDARPEEVRRQLPVMRLQWGISHQLAGEFAESTVDLRLAHRGALAQGIDFVARNAAGSSALNWALLGDPQRADEWLAIEASHPRSAGWLELLVKVPALVARALTALDRLDLDTARRALDELGEASDNEELWAFVTYAHSRYALATRRPFDGLSLLRRAVTAHPTTFGPSSVALPLLTAVEVSLRLALGEGNQALALASGAGPEQPWTLVAAARAHLLAGEPGQALALCHRCDWFGHPHPHAHLEALVVEAAAHHVLGNADAAADAWAHARGEADRTGLVWPLATIPRKLVDTLEATATTASTAVAVLRGSTVGNPYPESVHLVQLTEREKLVLAELALGLSTREIASKLFVSANTVKSQQRSLYQKLGGHSREEILRTAGRLGLFD</sequence>